<proteinExistence type="inferred from homology"/>
<accession>A0A7M1LDL2</accession>
<sequence>MKKVFLFIMLAVSAVFADSLEQILDKGVIRIGLTTDQPPFSSMKDGIPVGFEVDFANRIGSDLFKKNNTSGQVELVIIEDADQRIPYLEENKVDLLIASLTVTDDRAKLVDFSMPYFSVNIGVLTRKGDSVKGLSDLNGKTIIVETGTTAENFFKKKGYQTKVCQTSAEGYRMLKSGDGDAYANDNVIVLAFPILDIDVEVNIKNLGSADFLAGAVAKGNQELLKFVNNELIELSKEGYFKNSFDNQLNPFYKGTAEPKYFLLDDIYSIFG</sequence>
<dbReference type="SUPFAM" id="SSF53850">
    <property type="entry name" value="Periplasmic binding protein-like II"/>
    <property type="match status" value="1"/>
</dbReference>
<evidence type="ECO:0000313" key="8">
    <source>
        <dbReference type="Proteomes" id="UP000594749"/>
    </source>
</evidence>
<reference evidence="7 8" key="1">
    <citation type="submission" date="2020-10" db="EMBL/GenBank/DDBJ databases">
        <title>Campylobacter and Helicobacter PacBio genomes.</title>
        <authorList>
            <person name="Lane C."/>
        </authorList>
    </citation>
    <scope>NUCLEOTIDE SEQUENCE [LARGE SCALE GENOMIC DNA]</scope>
    <source>
        <strain evidence="7 8">2016D-0077</strain>
    </source>
</reference>
<dbReference type="OrthoDB" id="5431130at2"/>
<dbReference type="InterPro" id="IPR001638">
    <property type="entry name" value="Solute-binding_3/MltF_N"/>
</dbReference>
<evidence type="ECO:0000256" key="1">
    <source>
        <dbReference type="ARBA" id="ARBA00010333"/>
    </source>
</evidence>
<keyword evidence="3 5" id="KW-0732">Signal</keyword>
<dbReference type="EMBL" id="CP063078">
    <property type="protein sequence ID" value="QOQ86647.1"/>
    <property type="molecule type" value="Genomic_DNA"/>
</dbReference>
<dbReference type="Proteomes" id="UP000594749">
    <property type="component" value="Chromosome"/>
</dbReference>
<dbReference type="PANTHER" id="PTHR30085">
    <property type="entry name" value="AMINO ACID ABC TRANSPORTER PERMEASE"/>
    <property type="match status" value="1"/>
</dbReference>
<gene>
    <name evidence="7" type="ORF">IMC76_05290</name>
</gene>
<dbReference type="GO" id="GO:0006865">
    <property type="term" value="P:amino acid transport"/>
    <property type="evidence" value="ECO:0007669"/>
    <property type="project" value="TreeGrafter"/>
</dbReference>
<keyword evidence="2" id="KW-0813">Transport</keyword>
<feature type="signal peptide" evidence="5">
    <location>
        <begin position="1"/>
        <end position="17"/>
    </location>
</feature>
<dbReference type="Pfam" id="PF00497">
    <property type="entry name" value="SBP_bac_3"/>
    <property type="match status" value="1"/>
</dbReference>
<evidence type="ECO:0000256" key="5">
    <source>
        <dbReference type="SAM" id="SignalP"/>
    </source>
</evidence>
<evidence type="ECO:0000259" key="6">
    <source>
        <dbReference type="SMART" id="SM00062"/>
    </source>
</evidence>
<comment type="similarity">
    <text evidence="1 4">Belongs to the bacterial solute-binding protein 3 family.</text>
</comment>
<evidence type="ECO:0000313" key="7">
    <source>
        <dbReference type="EMBL" id="QOQ86647.1"/>
    </source>
</evidence>
<dbReference type="RefSeq" id="WP_025802902.1">
    <property type="nucleotide sequence ID" value="NZ_CP053842.1"/>
</dbReference>
<organism evidence="7 8">
    <name type="scientific">Campylobacter corcagiensis</name>
    <dbReference type="NCBI Taxonomy" id="1448857"/>
    <lineage>
        <taxon>Bacteria</taxon>
        <taxon>Pseudomonadati</taxon>
        <taxon>Campylobacterota</taxon>
        <taxon>Epsilonproteobacteria</taxon>
        <taxon>Campylobacterales</taxon>
        <taxon>Campylobacteraceae</taxon>
        <taxon>Campylobacter</taxon>
    </lineage>
</organism>
<dbReference type="GO" id="GO:0030288">
    <property type="term" value="C:outer membrane-bounded periplasmic space"/>
    <property type="evidence" value="ECO:0007669"/>
    <property type="project" value="TreeGrafter"/>
</dbReference>
<evidence type="ECO:0000256" key="2">
    <source>
        <dbReference type="ARBA" id="ARBA00022448"/>
    </source>
</evidence>
<dbReference type="PANTHER" id="PTHR30085:SF6">
    <property type="entry name" value="ABC TRANSPORTER GLUTAMINE-BINDING PROTEIN GLNH"/>
    <property type="match status" value="1"/>
</dbReference>
<protein>
    <submittedName>
        <fullName evidence="7">Transporter substrate-binding domain-containing protein</fullName>
    </submittedName>
</protein>
<dbReference type="GO" id="GO:0005576">
    <property type="term" value="C:extracellular region"/>
    <property type="evidence" value="ECO:0007669"/>
    <property type="project" value="TreeGrafter"/>
</dbReference>
<dbReference type="InterPro" id="IPR018313">
    <property type="entry name" value="SBP_3_CS"/>
</dbReference>
<evidence type="ECO:0000256" key="4">
    <source>
        <dbReference type="RuleBase" id="RU003744"/>
    </source>
</evidence>
<name>A0A7M1LDL2_9BACT</name>
<feature type="domain" description="Solute-binding protein family 3/N-terminal" evidence="6">
    <location>
        <begin position="28"/>
        <end position="243"/>
    </location>
</feature>
<dbReference type="Gene3D" id="3.40.190.10">
    <property type="entry name" value="Periplasmic binding protein-like II"/>
    <property type="match status" value="2"/>
</dbReference>
<dbReference type="InterPro" id="IPR051455">
    <property type="entry name" value="Bact_solute-bind_prot3"/>
</dbReference>
<dbReference type="AlphaFoldDB" id="A0A7M1LDL2"/>
<keyword evidence="8" id="KW-1185">Reference proteome</keyword>
<dbReference type="SMART" id="SM00062">
    <property type="entry name" value="PBPb"/>
    <property type="match status" value="1"/>
</dbReference>
<dbReference type="PROSITE" id="PS01039">
    <property type="entry name" value="SBP_BACTERIAL_3"/>
    <property type="match status" value="1"/>
</dbReference>
<feature type="chain" id="PRO_5029670330" evidence="5">
    <location>
        <begin position="18"/>
        <end position="271"/>
    </location>
</feature>
<evidence type="ECO:0000256" key="3">
    <source>
        <dbReference type="ARBA" id="ARBA00022729"/>
    </source>
</evidence>